<comment type="caution">
    <text evidence="2">The sequence shown here is derived from an EMBL/GenBank/DDBJ whole genome shotgun (WGS) entry which is preliminary data.</text>
</comment>
<accession>A0A9W9MKQ7</accession>
<dbReference type="Proteomes" id="UP001150942">
    <property type="component" value="Unassembled WGS sequence"/>
</dbReference>
<name>A0A9W9MKQ7_9EURO</name>
<evidence type="ECO:0000313" key="3">
    <source>
        <dbReference type="Proteomes" id="UP001150942"/>
    </source>
</evidence>
<reference evidence="2" key="2">
    <citation type="journal article" date="2023" name="IMA Fungus">
        <title>Comparative genomic study of the Penicillium genus elucidates a diverse pangenome and 15 lateral gene transfer events.</title>
        <authorList>
            <person name="Petersen C."/>
            <person name="Sorensen T."/>
            <person name="Nielsen M.R."/>
            <person name="Sondergaard T.E."/>
            <person name="Sorensen J.L."/>
            <person name="Fitzpatrick D.A."/>
            <person name="Frisvad J.C."/>
            <person name="Nielsen K.L."/>
        </authorList>
    </citation>
    <scope>NUCLEOTIDE SEQUENCE</scope>
    <source>
        <strain evidence="2">IBT 20477</strain>
    </source>
</reference>
<keyword evidence="3" id="KW-1185">Reference proteome</keyword>
<keyword evidence="1" id="KW-0812">Transmembrane</keyword>
<keyword evidence="1" id="KW-1133">Transmembrane helix</keyword>
<reference evidence="2" key="1">
    <citation type="submission" date="2022-11" db="EMBL/GenBank/DDBJ databases">
        <authorList>
            <person name="Petersen C."/>
        </authorList>
    </citation>
    <scope>NUCLEOTIDE SEQUENCE</scope>
    <source>
        <strain evidence="2">IBT 20477</strain>
    </source>
</reference>
<protein>
    <submittedName>
        <fullName evidence="2">Uncharacterized protein</fullName>
    </submittedName>
</protein>
<dbReference type="AlphaFoldDB" id="A0A9W9MKQ7"/>
<gene>
    <name evidence="2" type="ORF">N7449_005223</name>
</gene>
<organism evidence="2 3">
    <name type="scientific">Penicillium cf. viridicatum</name>
    <dbReference type="NCBI Taxonomy" id="2972119"/>
    <lineage>
        <taxon>Eukaryota</taxon>
        <taxon>Fungi</taxon>
        <taxon>Dikarya</taxon>
        <taxon>Ascomycota</taxon>
        <taxon>Pezizomycotina</taxon>
        <taxon>Eurotiomycetes</taxon>
        <taxon>Eurotiomycetidae</taxon>
        <taxon>Eurotiales</taxon>
        <taxon>Aspergillaceae</taxon>
        <taxon>Penicillium</taxon>
    </lineage>
</organism>
<evidence type="ECO:0000256" key="1">
    <source>
        <dbReference type="SAM" id="Phobius"/>
    </source>
</evidence>
<feature type="transmembrane region" description="Helical" evidence="1">
    <location>
        <begin position="46"/>
        <end position="68"/>
    </location>
</feature>
<evidence type="ECO:0000313" key="2">
    <source>
        <dbReference type="EMBL" id="KAJ5203144.1"/>
    </source>
</evidence>
<sequence length="77" mass="9032">MGFMITSTCCITVLDIPGFITRTAFWGNKVIQSGYDQLLLFRKLCFFPPALVFFFFFFFRFLSFLYLAHSYSRSALL</sequence>
<dbReference type="OrthoDB" id="10456940at2759"/>
<proteinExistence type="predicted"/>
<keyword evidence="1" id="KW-0472">Membrane</keyword>
<dbReference type="EMBL" id="JAPQKQ010000003">
    <property type="protein sequence ID" value="KAJ5203144.1"/>
    <property type="molecule type" value="Genomic_DNA"/>
</dbReference>